<dbReference type="PIRSF" id="PIRSF000350">
    <property type="entry name" value="Mercury_reductase_MerA"/>
    <property type="match status" value="1"/>
</dbReference>
<keyword evidence="8" id="KW-0560">Oxidoreductase</keyword>
<protein>
    <recommendedName>
        <fullName evidence="4">glutathione-disulfide reductase</fullName>
        <ecNumber evidence="4">1.8.1.7</ecNumber>
    </recommendedName>
</protein>
<dbReference type="InterPro" id="IPR012999">
    <property type="entry name" value="Pyr_OxRdtase_I_AS"/>
</dbReference>
<evidence type="ECO:0000256" key="4">
    <source>
        <dbReference type="ARBA" id="ARBA00012607"/>
    </source>
</evidence>
<accession>A0A0F9UWF6</accession>
<comment type="catalytic activity">
    <reaction evidence="11">
        <text>2 glutathione + NADP(+) = glutathione disulfide + NADPH + H(+)</text>
        <dbReference type="Rhea" id="RHEA:11740"/>
        <dbReference type="ChEBI" id="CHEBI:15378"/>
        <dbReference type="ChEBI" id="CHEBI:57783"/>
        <dbReference type="ChEBI" id="CHEBI:57925"/>
        <dbReference type="ChEBI" id="CHEBI:58297"/>
        <dbReference type="ChEBI" id="CHEBI:58349"/>
        <dbReference type="EC" id="1.8.1.7"/>
    </reaction>
</comment>
<evidence type="ECO:0000256" key="10">
    <source>
        <dbReference type="ARBA" id="ARBA00023284"/>
    </source>
</evidence>
<dbReference type="GO" id="GO:0004362">
    <property type="term" value="F:glutathione-disulfide reductase (NADPH) activity"/>
    <property type="evidence" value="ECO:0007669"/>
    <property type="project" value="UniProtKB-EC"/>
</dbReference>
<name>A0A0F9UWF6_9ZZZZ</name>
<evidence type="ECO:0000256" key="8">
    <source>
        <dbReference type="ARBA" id="ARBA00023002"/>
    </source>
</evidence>
<dbReference type="Gene3D" id="3.50.50.60">
    <property type="entry name" value="FAD/NAD(P)-binding domain"/>
    <property type="match status" value="2"/>
</dbReference>
<comment type="subunit">
    <text evidence="3">Homodimer.</text>
</comment>
<dbReference type="GO" id="GO:0050661">
    <property type="term" value="F:NADP binding"/>
    <property type="evidence" value="ECO:0007669"/>
    <property type="project" value="InterPro"/>
</dbReference>
<keyword evidence="7" id="KW-0521">NADP</keyword>
<evidence type="ECO:0000256" key="1">
    <source>
        <dbReference type="ARBA" id="ARBA00001974"/>
    </source>
</evidence>
<organism evidence="14">
    <name type="scientific">marine sediment metagenome</name>
    <dbReference type="NCBI Taxonomy" id="412755"/>
    <lineage>
        <taxon>unclassified sequences</taxon>
        <taxon>metagenomes</taxon>
        <taxon>ecological metagenomes</taxon>
    </lineage>
</organism>
<dbReference type="InterPro" id="IPR006324">
    <property type="entry name" value="GSHR"/>
</dbReference>
<dbReference type="InterPro" id="IPR046952">
    <property type="entry name" value="GSHR/TRXR-like"/>
</dbReference>
<dbReference type="PANTHER" id="PTHR42737">
    <property type="entry name" value="GLUTATHIONE REDUCTASE"/>
    <property type="match status" value="1"/>
</dbReference>
<dbReference type="InterPro" id="IPR001100">
    <property type="entry name" value="Pyr_nuc-diS_OxRdtase"/>
</dbReference>
<dbReference type="PANTHER" id="PTHR42737:SF2">
    <property type="entry name" value="GLUTATHIONE REDUCTASE"/>
    <property type="match status" value="1"/>
</dbReference>
<keyword evidence="10" id="KW-0676">Redox-active center</keyword>
<comment type="similarity">
    <text evidence="2">Belongs to the class-I pyridine nucleotide-disulfide oxidoreductase family.</text>
</comment>
<comment type="caution">
    <text evidence="14">The sequence shown here is derived from an EMBL/GenBank/DDBJ whole genome shotgun (WGS) entry which is preliminary data.</text>
</comment>
<feature type="domain" description="Pyridine nucleotide-disulphide oxidoreductase dimerisation" evidence="12">
    <location>
        <begin position="343"/>
        <end position="451"/>
    </location>
</feature>
<evidence type="ECO:0000256" key="7">
    <source>
        <dbReference type="ARBA" id="ARBA00022857"/>
    </source>
</evidence>
<feature type="domain" description="FAD/NAD(P)-binding" evidence="13">
    <location>
        <begin position="8"/>
        <end position="323"/>
    </location>
</feature>
<evidence type="ECO:0000256" key="11">
    <source>
        <dbReference type="ARBA" id="ARBA00049142"/>
    </source>
</evidence>
<dbReference type="Gene3D" id="3.30.390.30">
    <property type="match status" value="1"/>
</dbReference>
<dbReference type="AlphaFoldDB" id="A0A0F9UWF6"/>
<dbReference type="SUPFAM" id="SSF51905">
    <property type="entry name" value="FAD/NAD(P)-binding domain"/>
    <property type="match status" value="1"/>
</dbReference>
<comment type="cofactor">
    <cofactor evidence="1">
        <name>FAD</name>
        <dbReference type="ChEBI" id="CHEBI:57692"/>
    </cofactor>
</comment>
<keyword evidence="9" id="KW-1015">Disulfide bond</keyword>
<dbReference type="NCBIfam" id="NF004776">
    <property type="entry name" value="PRK06116.1"/>
    <property type="match status" value="1"/>
</dbReference>
<evidence type="ECO:0000256" key="9">
    <source>
        <dbReference type="ARBA" id="ARBA00023157"/>
    </source>
</evidence>
<evidence type="ECO:0000259" key="12">
    <source>
        <dbReference type="Pfam" id="PF02852"/>
    </source>
</evidence>
<sequence>MTQTSYDYDLFVIGGGSGGVRAARLAAQMGHRVAVAEYDDLGGTCVNRGCVPKKLMVYAGEYAEHFEDAAGYGWTVGETSFDWTVLKRNRDAEVRRLNGIYQANLEKAGVEILRDTAVFDDVHTIRLVNADRTVTADKVLIAVGGYPNPHDALEGHELCITSDAAFDLAELPKKIVIAGGGYIAIEFACIFNALGVEVTVLYRGLEILQHFDMDVRRLLHAELENKGIKIITKTVFEKVERNDDGGLRAALSDGSFWEGDQIMLALGRLPSTEKLGLDKAGVQMDRKGCVLVDEHLKTSADNVYALGDVIGRVPLTPVAIHEAMCFIETVFKDNPTQPDYVNIPTAVFSHPQIATVGMSEDEAEKNLENFDVYKTIFRPMRNILAGRPDRMLIKLVVNADDDTVVGAHILGPEAGETAQLIGIAIKACVKKSQFDATMAVHPTAAEELVTMYEPNYRIRRGEKVAA</sequence>
<dbReference type="GO" id="GO:0045454">
    <property type="term" value="P:cell redox homeostasis"/>
    <property type="evidence" value="ECO:0007669"/>
    <property type="project" value="InterPro"/>
</dbReference>
<proteinExistence type="inferred from homology"/>
<evidence type="ECO:0000313" key="14">
    <source>
        <dbReference type="EMBL" id="KKN97355.1"/>
    </source>
</evidence>
<evidence type="ECO:0000256" key="3">
    <source>
        <dbReference type="ARBA" id="ARBA00011738"/>
    </source>
</evidence>
<evidence type="ECO:0000259" key="13">
    <source>
        <dbReference type="Pfam" id="PF07992"/>
    </source>
</evidence>
<dbReference type="GO" id="GO:0005829">
    <property type="term" value="C:cytosol"/>
    <property type="evidence" value="ECO:0007669"/>
    <property type="project" value="TreeGrafter"/>
</dbReference>
<evidence type="ECO:0000256" key="6">
    <source>
        <dbReference type="ARBA" id="ARBA00022827"/>
    </source>
</evidence>
<dbReference type="InterPro" id="IPR036188">
    <property type="entry name" value="FAD/NAD-bd_sf"/>
</dbReference>
<dbReference type="InterPro" id="IPR016156">
    <property type="entry name" value="FAD/NAD-linked_Rdtase_dimer_sf"/>
</dbReference>
<dbReference type="InterPro" id="IPR004099">
    <property type="entry name" value="Pyr_nucl-diS_OxRdtase_dimer"/>
</dbReference>
<dbReference type="GO" id="GO:0050660">
    <property type="term" value="F:flavin adenine dinucleotide binding"/>
    <property type="evidence" value="ECO:0007669"/>
    <property type="project" value="InterPro"/>
</dbReference>
<keyword evidence="5" id="KW-0285">Flavoprotein</keyword>
<dbReference type="InterPro" id="IPR023753">
    <property type="entry name" value="FAD/NAD-binding_dom"/>
</dbReference>
<dbReference type="SUPFAM" id="SSF55424">
    <property type="entry name" value="FAD/NAD-linked reductases, dimerisation (C-terminal) domain"/>
    <property type="match status" value="1"/>
</dbReference>
<dbReference type="GO" id="GO:0034599">
    <property type="term" value="P:cellular response to oxidative stress"/>
    <property type="evidence" value="ECO:0007669"/>
    <property type="project" value="TreeGrafter"/>
</dbReference>
<dbReference type="Pfam" id="PF07992">
    <property type="entry name" value="Pyr_redox_2"/>
    <property type="match status" value="1"/>
</dbReference>
<dbReference type="EC" id="1.8.1.7" evidence="4"/>
<dbReference type="EMBL" id="LAZR01000058">
    <property type="protein sequence ID" value="KKN97355.1"/>
    <property type="molecule type" value="Genomic_DNA"/>
</dbReference>
<dbReference type="PRINTS" id="PR00411">
    <property type="entry name" value="PNDRDTASEI"/>
</dbReference>
<dbReference type="PROSITE" id="PS00076">
    <property type="entry name" value="PYRIDINE_REDOX_1"/>
    <property type="match status" value="1"/>
</dbReference>
<evidence type="ECO:0000256" key="5">
    <source>
        <dbReference type="ARBA" id="ARBA00022630"/>
    </source>
</evidence>
<dbReference type="PRINTS" id="PR00368">
    <property type="entry name" value="FADPNR"/>
</dbReference>
<dbReference type="GO" id="GO:0005739">
    <property type="term" value="C:mitochondrion"/>
    <property type="evidence" value="ECO:0007669"/>
    <property type="project" value="TreeGrafter"/>
</dbReference>
<dbReference type="NCBIfam" id="TIGR01424">
    <property type="entry name" value="gluta_reduc_2"/>
    <property type="match status" value="1"/>
</dbReference>
<gene>
    <name evidence="14" type="ORF">LCGC14_0157740</name>
</gene>
<dbReference type="GO" id="GO:0006749">
    <property type="term" value="P:glutathione metabolic process"/>
    <property type="evidence" value="ECO:0007669"/>
    <property type="project" value="InterPro"/>
</dbReference>
<dbReference type="Pfam" id="PF02852">
    <property type="entry name" value="Pyr_redox_dim"/>
    <property type="match status" value="1"/>
</dbReference>
<keyword evidence="6" id="KW-0274">FAD</keyword>
<evidence type="ECO:0000256" key="2">
    <source>
        <dbReference type="ARBA" id="ARBA00007532"/>
    </source>
</evidence>
<reference evidence="14" key="1">
    <citation type="journal article" date="2015" name="Nature">
        <title>Complex archaea that bridge the gap between prokaryotes and eukaryotes.</title>
        <authorList>
            <person name="Spang A."/>
            <person name="Saw J.H."/>
            <person name="Jorgensen S.L."/>
            <person name="Zaremba-Niedzwiedzka K."/>
            <person name="Martijn J."/>
            <person name="Lind A.E."/>
            <person name="van Eijk R."/>
            <person name="Schleper C."/>
            <person name="Guy L."/>
            <person name="Ettema T.J."/>
        </authorList>
    </citation>
    <scope>NUCLEOTIDE SEQUENCE</scope>
</reference>